<dbReference type="Gramene" id="KCW44779">
    <property type="protein sequence ID" value="KCW44779"/>
    <property type="gene ID" value="EUGRSUZ_L01660"/>
</dbReference>
<dbReference type="InterPro" id="IPR035595">
    <property type="entry name" value="UDP_glycos_trans_CS"/>
</dbReference>
<evidence type="ECO:0000256" key="2">
    <source>
        <dbReference type="ARBA" id="ARBA00022676"/>
    </source>
</evidence>
<reference evidence="7" key="1">
    <citation type="submission" date="2013-07" db="EMBL/GenBank/DDBJ databases">
        <title>The genome of Eucalyptus grandis.</title>
        <authorList>
            <person name="Schmutz J."/>
            <person name="Hayes R."/>
            <person name="Myburg A."/>
            <person name="Tuskan G."/>
            <person name="Grattapaglia D."/>
            <person name="Rokhsar D.S."/>
        </authorList>
    </citation>
    <scope>NUCLEOTIDE SEQUENCE</scope>
    <source>
        <tissue evidence="7">Leaf extractions</tissue>
    </source>
</reference>
<evidence type="ECO:0000256" key="4">
    <source>
        <dbReference type="RuleBase" id="RU003718"/>
    </source>
</evidence>
<dbReference type="FunCoup" id="A0A058ZTM2">
    <property type="interactions" value="374"/>
</dbReference>
<dbReference type="Proteomes" id="UP000030711">
    <property type="component" value="Unassembled WGS sequence"/>
</dbReference>
<name>A0A058ZTM2_EUCGR</name>
<dbReference type="FunFam" id="3.40.50.2000:FF:000051">
    <property type="entry name" value="Glycosyltransferase"/>
    <property type="match status" value="1"/>
</dbReference>
<proteinExistence type="inferred from homology"/>
<dbReference type="Pfam" id="PF00201">
    <property type="entry name" value="UDPGT"/>
    <property type="match status" value="1"/>
</dbReference>
<dbReference type="SUPFAM" id="SSF53756">
    <property type="entry name" value="UDP-Glycosyltransferase/glycogen phosphorylase"/>
    <property type="match status" value="1"/>
</dbReference>
<dbReference type="OMA" id="VFVNTWH"/>
<accession>A0A058ZTM2</accession>
<dbReference type="eggNOG" id="KOG1192">
    <property type="taxonomic scope" value="Eukaryota"/>
</dbReference>
<dbReference type="PROSITE" id="PS00375">
    <property type="entry name" value="UDPGT"/>
    <property type="match status" value="1"/>
</dbReference>
<evidence type="ECO:0000256" key="1">
    <source>
        <dbReference type="ARBA" id="ARBA00009995"/>
    </source>
</evidence>
<evidence type="ECO:0000313" key="7">
    <source>
        <dbReference type="EMBL" id="KCW44779.1"/>
    </source>
</evidence>
<evidence type="ECO:0000256" key="5">
    <source>
        <dbReference type="RuleBase" id="RU362057"/>
    </source>
</evidence>
<organism evidence="7">
    <name type="scientific">Eucalyptus grandis</name>
    <name type="common">Flooded gum</name>
    <dbReference type="NCBI Taxonomy" id="71139"/>
    <lineage>
        <taxon>Eukaryota</taxon>
        <taxon>Viridiplantae</taxon>
        <taxon>Streptophyta</taxon>
        <taxon>Embryophyta</taxon>
        <taxon>Tracheophyta</taxon>
        <taxon>Spermatophyta</taxon>
        <taxon>Magnoliopsida</taxon>
        <taxon>eudicotyledons</taxon>
        <taxon>Gunneridae</taxon>
        <taxon>Pentapetalae</taxon>
        <taxon>rosids</taxon>
        <taxon>malvids</taxon>
        <taxon>Myrtales</taxon>
        <taxon>Myrtaceae</taxon>
        <taxon>Myrtoideae</taxon>
        <taxon>Eucalypteae</taxon>
        <taxon>Eucalyptus</taxon>
    </lineage>
</organism>
<keyword evidence="8" id="KW-1185">Reference proteome</keyword>
<dbReference type="EC" id="2.4.1.-" evidence="5"/>
<dbReference type="EMBL" id="MU848537">
    <property type="protein sequence ID" value="KAK2632358.1"/>
    <property type="molecule type" value="Genomic_DNA"/>
</dbReference>
<reference evidence="6" key="4">
    <citation type="submission" date="2023-07" db="EMBL/GenBank/DDBJ databases">
        <authorList>
            <person name="Myburg A.A."/>
            <person name="Grattapaglia D."/>
            <person name="Tuskan G.A."/>
            <person name="Hellsten U."/>
            <person name="Hayes R.D."/>
            <person name="Grimwood J."/>
            <person name="Jenkins J."/>
            <person name="Lindquist E."/>
            <person name="Tice H."/>
            <person name="Bauer D."/>
            <person name="Goodstein D.M."/>
            <person name="Dubchak I."/>
            <person name="Poliakov A."/>
            <person name="Mizrachi E."/>
            <person name="Kullan A.R."/>
            <person name="Hussey S.G."/>
            <person name="Pinard D."/>
            <person name="Van D.M."/>
            <person name="Singh P."/>
            <person name="Van J.I."/>
            <person name="Silva-Junior O.B."/>
            <person name="Togawa R.C."/>
            <person name="Pappas M.R."/>
            <person name="Faria D.A."/>
            <person name="Sansaloni C.P."/>
            <person name="Petroli C.D."/>
            <person name="Yang X."/>
            <person name="Ranjan P."/>
            <person name="Tschaplinski T.J."/>
            <person name="Ye C.Y."/>
            <person name="Li T."/>
            <person name="Sterck L."/>
            <person name="Vanneste K."/>
            <person name="Murat F."/>
            <person name="Soler M."/>
            <person name="Clemente H.S."/>
            <person name="Saidi N."/>
            <person name="Cassan-Wang H."/>
            <person name="Dunand C."/>
            <person name="Hefer C.A."/>
            <person name="Bornberg-Bauer E."/>
            <person name="Kersting A.R."/>
            <person name="Vining K."/>
            <person name="Amarasinghe V."/>
            <person name="Ranik M."/>
            <person name="Naithani S."/>
            <person name="Elser J."/>
            <person name="Boyd A.E."/>
            <person name="Liston A."/>
            <person name="Spatafora J.W."/>
            <person name="Dharmwardhana P."/>
            <person name="Raja R."/>
            <person name="Sullivan C."/>
            <person name="Romanel E."/>
            <person name="Alves-Ferreira M."/>
            <person name="Kulheim C."/>
            <person name="Foley W."/>
            <person name="Carocha V."/>
            <person name="Paiva J."/>
            <person name="Kudrna D."/>
            <person name="Brommonschenkel S.H."/>
            <person name="Pasquali G."/>
            <person name="Byrne M."/>
            <person name="Rigault P."/>
            <person name="Tibbits J."/>
            <person name="Spokevicius A."/>
            <person name="Jones R.C."/>
            <person name="Steane D.A."/>
            <person name="Vaillancourt R.E."/>
            <person name="Potts B.M."/>
            <person name="Joubert F."/>
            <person name="Barry K."/>
            <person name="Pappas G.J."/>
            <person name="Strauss S.H."/>
            <person name="Jaiswal P."/>
            <person name="Grima-Pettenati J."/>
            <person name="Salse J."/>
            <person name="Van D.P."/>
            <person name="Rokhsar D.S."/>
            <person name="Schmutz J."/>
        </authorList>
    </citation>
    <scope>NUCLEOTIDE SEQUENCE</scope>
    <source>
        <tissue evidence="6">Leaf extractions</tissue>
    </source>
</reference>
<reference evidence="6" key="2">
    <citation type="journal article" date="2014" name="Nature">
        <title>The genome of Eucalyptus grandis.</title>
        <authorList>
            <person name="Myburg A.A."/>
            <person name="Grattapaglia D."/>
            <person name="Tuskan G.A."/>
            <person name="Hellsten U."/>
            <person name="Hayes R.D."/>
            <person name="Grimwood J."/>
            <person name="Jenkins J."/>
            <person name="Lindquist E."/>
            <person name="Tice H."/>
            <person name="Bauer D."/>
            <person name="Goodstein D.M."/>
            <person name="Dubchak I."/>
            <person name="Poliakov A."/>
            <person name="Mizrachi E."/>
            <person name="Kullan A.R."/>
            <person name="Hussey S.G."/>
            <person name="Pinard D."/>
            <person name="van der Merwe K."/>
            <person name="Singh P."/>
            <person name="van Jaarsveld I."/>
            <person name="Silva-Junior O.B."/>
            <person name="Togawa R.C."/>
            <person name="Pappas M.R."/>
            <person name="Faria D.A."/>
            <person name="Sansaloni C.P."/>
            <person name="Petroli C.D."/>
            <person name="Yang X."/>
            <person name="Ranjan P."/>
            <person name="Tschaplinski T.J."/>
            <person name="Ye C.Y."/>
            <person name="Li T."/>
            <person name="Sterck L."/>
            <person name="Vanneste K."/>
            <person name="Murat F."/>
            <person name="Soler M."/>
            <person name="Clemente H.S."/>
            <person name="Saidi N."/>
            <person name="Cassan-Wang H."/>
            <person name="Dunand C."/>
            <person name="Hefer C.A."/>
            <person name="Bornberg-Bauer E."/>
            <person name="Kersting A.R."/>
            <person name="Vining K."/>
            <person name="Amarasinghe V."/>
            <person name="Ranik M."/>
            <person name="Naithani S."/>
            <person name="Elser J."/>
            <person name="Boyd A.E."/>
            <person name="Liston A."/>
            <person name="Spatafora J.W."/>
            <person name="Dharmwardhana P."/>
            <person name="Raja R."/>
            <person name="Sullivan C."/>
            <person name="Romanel E."/>
            <person name="Alves-Ferreira M."/>
            <person name="Kulheim C."/>
            <person name="Foley W."/>
            <person name="Carocha V."/>
            <person name="Paiva J."/>
            <person name="Kudrna D."/>
            <person name="Brommonschenkel S.H."/>
            <person name="Pasquali G."/>
            <person name="Byrne M."/>
            <person name="Rigault P."/>
            <person name="Tibbits J."/>
            <person name="Spokevicius A."/>
            <person name="Jones R.C."/>
            <person name="Steane D.A."/>
            <person name="Vaillancourt R.E."/>
            <person name="Potts B.M."/>
            <person name="Joubert F."/>
            <person name="Barry K."/>
            <person name="Pappas G.J."/>
            <person name="Strauss S.H."/>
            <person name="Jaiswal P."/>
            <person name="Grima-Pettenati J."/>
            <person name="Salse J."/>
            <person name="Van de Peer Y."/>
            <person name="Rokhsar D.S."/>
            <person name="Schmutz J."/>
        </authorList>
    </citation>
    <scope>NUCLEOTIDE SEQUENCE</scope>
    <source>
        <tissue evidence="6">Leaf extractions</tissue>
    </source>
</reference>
<gene>
    <name evidence="7" type="ORF">EUGRSUZ_L01660</name>
</gene>
<sequence>MQNPNPHAVLLASPGMGHFIPALELGKHLATHHGFDVTIFVVAADASITESPLFKPPQTPNLLNLVLLPPVDVSALVNSTASVVTRLVIMMREALPLLQAAISSMKSRPTALIVDMFGTEALAIAEEFDMLKYVFITSTAWFLAVTVHFPYIDEEAEHKHRVMKRPLDVPGCRSIRHEDTLDLFFDQTDRNLFSGFARIGMEISNADGILVNTWQDLEPSTLRALENEKFLGRVVKASVYPVGPLVRPVGQSSKSEVMDWLDMQPMESVIYVSFGSGGTLSAKQTTELAWGLELSQRFVWVVRPPVDGDASANFFNVTNSHDGTPSYLPSGFFTRIRNKGMVVLMWASQTEILAHKSIGGFLSHCGWNSTLESMVNGVPMVVWPLYAEQQMNAAMLAEELKVAVRPKIQPNAGVIEREEIAGMVRRVMELKGNEMRDKVKELQRSAHQALMQGGSSYNSLERVSKDCELNVKSLQLPNCHRNDTMPTPPALGTSVTPTLAGLIEA</sequence>
<reference evidence="6" key="3">
    <citation type="submission" date="2023-04" db="EMBL/GenBank/DDBJ databases">
        <title>WGS assembly of Eucalyptus grandis.</title>
        <authorList>
            <person name="Myburg A."/>
            <person name="Grattapaglia D."/>
            <person name="Tuskan G."/>
            <person name="Hellsten U."/>
            <person name="Hayes R."/>
            <person name="Grimwood J."/>
            <person name="Jenkins J."/>
            <person name="Lindquist E."/>
            <person name="Tice H."/>
            <person name="Bauer D."/>
            <person name="Goodstein D."/>
            <person name="Dubchak I."/>
            <person name="Poliakov A."/>
            <person name="Mizrachi E."/>
            <person name="Kullan A."/>
            <person name="Hussey S."/>
            <person name="Pinard D."/>
            <person name="Van D."/>
            <person name="Singh P."/>
            <person name="Van J."/>
            <person name="Silva-Junior O."/>
            <person name="Togawa R."/>
            <person name="Pappas M."/>
            <person name="Faria D."/>
            <person name="Sansaloni C."/>
            <person name="Petroli C."/>
            <person name="Yang X."/>
            <person name="Ranjan P."/>
            <person name="Tschaplinski T."/>
            <person name="Ye C."/>
            <person name="Li T."/>
            <person name="Sterck L."/>
            <person name="Vanneste K."/>
            <person name="Murat F."/>
            <person name="Soler M."/>
            <person name="Clemente H."/>
            <person name="Saidi N."/>
            <person name="Cassan-Wang H."/>
            <person name="Dunand C."/>
            <person name="Hefer C."/>
            <person name="Bornberg-Bauer E."/>
            <person name="Kersting A."/>
            <person name="Vining K."/>
            <person name="Amarasinghe V."/>
            <person name="Ranik M."/>
            <person name="Naithani S."/>
            <person name="Elser J."/>
            <person name="Boyd A."/>
            <person name="Liston A."/>
            <person name="Spatafora J."/>
            <person name="Dharmwardhana P."/>
            <person name="Raja R."/>
            <person name="Sullivan C."/>
            <person name="Romanel E."/>
            <person name="Alves-Ferreira M."/>
            <person name="Kulheim C."/>
            <person name="Foley W."/>
            <person name="Carocha V."/>
            <person name="Paiva J."/>
            <person name="Kudrna D."/>
            <person name="Brommonschenkel S."/>
            <person name="Pasquali G."/>
            <person name="Byrne M."/>
            <person name="Rigault P."/>
            <person name="Tibbits J."/>
            <person name="Spokevicius A."/>
            <person name="Jones R."/>
            <person name="Steane D."/>
            <person name="Vaillancourt R."/>
            <person name="Potts B."/>
            <person name="Joubert F."/>
            <person name="Barry K."/>
            <person name="Pappas G."/>
            <person name="Strauss S."/>
            <person name="Jaiswal P."/>
            <person name="Grima-Pettenati J."/>
            <person name="Salse J."/>
            <person name="Van D."/>
            <person name="Rokhsar D."/>
            <person name="Schmutz J."/>
        </authorList>
    </citation>
    <scope>NUCLEOTIDE SEQUENCE</scope>
    <source>
        <tissue evidence="6">Leaf extractions</tissue>
    </source>
</reference>
<dbReference type="InterPro" id="IPR002213">
    <property type="entry name" value="UDP_glucos_trans"/>
</dbReference>
<comment type="similarity">
    <text evidence="1 4">Belongs to the UDP-glycosyltransferase family.</text>
</comment>
<dbReference type="EMBL" id="KK199053">
    <property type="protein sequence ID" value="KCW44779.1"/>
    <property type="molecule type" value="Genomic_DNA"/>
</dbReference>
<protein>
    <recommendedName>
        <fullName evidence="5">Glycosyltransferase</fullName>
        <ecNumber evidence="5">2.4.1.-</ecNumber>
    </recommendedName>
</protein>
<evidence type="ECO:0000256" key="3">
    <source>
        <dbReference type="ARBA" id="ARBA00022679"/>
    </source>
</evidence>
<dbReference type="GO" id="GO:0047209">
    <property type="term" value="F:coniferyl-alcohol glucosyltransferase activity"/>
    <property type="evidence" value="ECO:0000318"/>
    <property type="project" value="GO_Central"/>
</dbReference>
<keyword evidence="2 4" id="KW-0328">Glycosyltransferase</keyword>
<keyword evidence="3 4" id="KW-0808">Transferase</keyword>
<dbReference type="Gene3D" id="3.40.50.2000">
    <property type="entry name" value="Glycogen Phosphorylase B"/>
    <property type="match status" value="2"/>
</dbReference>
<dbReference type="PANTHER" id="PTHR48046">
    <property type="entry name" value="UDP-GLYCOSYLTRANSFERASE 72E1"/>
    <property type="match status" value="1"/>
</dbReference>
<dbReference type="AlphaFoldDB" id="A0A058ZTM2"/>
<dbReference type="InParanoid" id="A0A058ZTM2"/>
<dbReference type="PANTHER" id="PTHR48046:SF7">
    <property type="entry name" value="UDP-GLYCOSYLTRANSFERASE 72E1"/>
    <property type="match status" value="1"/>
</dbReference>
<evidence type="ECO:0000313" key="8">
    <source>
        <dbReference type="Proteomes" id="UP000030711"/>
    </source>
</evidence>
<evidence type="ECO:0000313" key="6">
    <source>
        <dbReference type="EMBL" id="KAK2632358.1"/>
    </source>
</evidence>
<dbReference type="CDD" id="cd03784">
    <property type="entry name" value="GT1_Gtf-like"/>
    <property type="match status" value="1"/>
</dbReference>